<feature type="compositionally biased region" description="Basic and acidic residues" evidence="1">
    <location>
        <begin position="67"/>
        <end position="76"/>
    </location>
</feature>
<dbReference type="Proteomes" id="UP001390339">
    <property type="component" value="Unassembled WGS sequence"/>
</dbReference>
<feature type="compositionally biased region" description="Basic residues" evidence="1">
    <location>
        <begin position="16"/>
        <end position="26"/>
    </location>
</feature>
<comment type="caution">
    <text evidence="2">The sequence shown here is derived from an EMBL/GenBank/DDBJ whole genome shotgun (WGS) entry which is preliminary data.</text>
</comment>
<organism evidence="2 3">
    <name type="scientific">Apiospora arundinis</name>
    <dbReference type="NCBI Taxonomy" id="335852"/>
    <lineage>
        <taxon>Eukaryota</taxon>
        <taxon>Fungi</taxon>
        <taxon>Dikarya</taxon>
        <taxon>Ascomycota</taxon>
        <taxon>Pezizomycotina</taxon>
        <taxon>Sordariomycetes</taxon>
        <taxon>Xylariomycetidae</taxon>
        <taxon>Amphisphaeriales</taxon>
        <taxon>Apiosporaceae</taxon>
        <taxon>Apiospora</taxon>
    </lineage>
</organism>
<gene>
    <name evidence="2" type="ORF">PGQ11_008062</name>
</gene>
<protein>
    <submittedName>
        <fullName evidence="2">Uncharacterized protein</fullName>
    </submittedName>
</protein>
<dbReference type="EMBL" id="JAPCWZ010000005">
    <property type="protein sequence ID" value="KAK8861827.1"/>
    <property type="molecule type" value="Genomic_DNA"/>
</dbReference>
<accession>A0ABR2IDU3</accession>
<evidence type="ECO:0000313" key="3">
    <source>
        <dbReference type="Proteomes" id="UP001390339"/>
    </source>
</evidence>
<evidence type="ECO:0000256" key="1">
    <source>
        <dbReference type="SAM" id="MobiDB-lite"/>
    </source>
</evidence>
<feature type="region of interest" description="Disordered" evidence="1">
    <location>
        <begin position="1"/>
        <end position="90"/>
    </location>
</feature>
<evidence type="ECO:0000313" key="2">
    <source>
        <dbReference type="EMBL" id="KAK8861827.1"/>
    </source>
</evidence>
<reference evidence="2 3" key="1">
    <citation type="journal article" date="2024" name="IMA Fungus">
        <title>Apiospora arundinis, a panoply of carbohydrate-active enzymes and secondary metabolites.</title>
        <authorList>
            <person name="Sorensen T."/>
            <person name="Petersen C."/>
            <person name="Muurmann A.T."/>
            <person name="Christiansen J.V."/>
            <person name="Brundto M.L."/>
            <person name="Overgaard C.K."/>
            <person name="Boysen A.T."/>
            <person name="Wollenberg R.D."/>
            <person name="Larsen T.O."/>
            <person name="Sorensen J.L."/>
            <person name="Nielsen K.L."/>
            <person name="Sondergaard T.E."/>
        </authorList>
    </citation>
    <scope>NUCLEOTIDE SEQUENCE [LARGE SCALE GENOMIC DNA]</scope>
    <source>
        <strain evidence="2 3">AAU 773</strain>
    </source>
</reference>
<name>A0ABR2IDU3_9PEZI</name>
<keyword evidence="3" id="KW-1185">Reference proteome</keyword>
<sequence length="90" mass="9509">MGSSSNHSLHGETPKKPSHAVSRKTKTTSSEKSMSRDRVMDFMSTKNSGGDPVTALALRPGGSSKSTADRQAKVESDVEASLTQLNGTFP</sequence>
<proteinExistence type="predicted"/>
<feature type="compositionally biased region" description="Polar residues" evidence="1">
    <location>
        <begin position="81"/>
        <end position="90"/>
    </location>
</feature>